<dbReference type="PANTHER" id="PTHR48207">
    <property type="entry name" value="SUCCINATE--HYDROXYMETHYLGLUTARATE COA-TRANSFERASE"/>
    <property type="match status" value="1"/>
</dbReference>
<dbReference type="Pfam" id="PF02515">
    <property type="entry name" value="CoA_transf_3"/>
    <property type="match status" value="1"/>
</dbReference>
<gene>
    <name evidence="3" type="ORF">ACFQFD_15025</name>
</gene>
<dbReference type="Gene3D" id="3.30.1540.10">
    <property type="entry name" value="formyl-coa transferase, domain 3"/>
    <property type="match status" value="1"/>
</dbReference>
<dbReference type="GO" id="GO:0016740">
    <property type="term" value="F:transferase activity"/>
    <property type="evidence" value="ECO:0007669"/>
    <property type="project" value="UniProtKB-KW"/>
</dbReference>
<feature type="compositionally biased region" description="Acidic residues" evidence="2">
    <location>
        <begin position="410"/>
        <end position="428"/>
    </location>
</feature>
<evidence type="ECO:0000313" key="3">
    <source>
        <dbReference type="EMBL" id="MFC6787261.1"/>
    </source>
</evidence>
<dbReference type="SUPFAM" id="SSF89796">
    <property type="entry name" value="CoA-transferase family III (CaiB/BaiF)"/>
    <property type="match status" value="1"/>
</dbReference>
<dbReference type="Gene3D" id="3.40.50.10540">
    <property type="entry name" value="Crotonobetainyl-coa:carnitine coa-transferase, domain 1"/>
    <property type="match status" value="1"/>
</dbReference>
<comment type="caution">
    <text evidence="3">The sequence shown here is derived from an EMBL/GenBank/DDBJ whole genome shotgun (WGS) entry which is preliminary data.</text>
</comment>
<keyword evidence="4" id="KW-1185">Reference proteome</keyword>
<dbReference type="InterPro" id="IPR023606">
    <property type="entry name" value="CoA-Trfase_III_dom_1_sf"/>
</dbReference>
<name>A0ABD5TF90_9EURY</name>
<dbReference type="PANTHER" id="PTHR48207:SF3">
    <property type="entry name" value="SUCCINATE--HYDROXYMETHYLGLUTARATE COA-TRANSFERASE"/>
    <property type="match status" value="1"/>
</dbReference>
<keyword evidence="1 3" id="KW-0808">Transferase</keyword>
<protein>
    <submittedName>
        <fullName evidence="3">CaiB/BaiF CoA transferase family protein</fullName>
    </submittedName>
</protein>
<reference evidence="3 4" key="1">
    <citation type="journal article" date="2019" name="Int. J. Syst. Evol. Microbiol.">
        <title>The Global Catalogue of Microorganisms (GCM) 10K type strain sequencing project: providing services to taxonomists for standard genome sequencing and annotation.</title>
        <authorList>
            <consortium name="The Broad Institute Genomics Platform"/>
            <consortium name="The Broad Institute Genome Sequencing Center for Infectious Disease"/>
            <person name="Wu L."/>
            <person name="Ma J."/>
        </authorList>
    </citation>
    <scope>NUCLEOTIDE SEQUENCE [LARGE SCALE GENOMIC DNA]</scope>
    <source>
        <strain evidence="3 4">SYNS20</strain>
    </source>
</reference>
<dbReference type="InterPro" id="IPR050483">
    <property type="entry name" value="CoA-transferase_III_domain"/>
</dbReference>
<dbReference type="InterPro" id="IPR003673">
    <property type="entry name" value="CoA-Trfase_fam_III"/>
</dbReference>
<evidence type="ECO:0000256" key="1">
    <source>
        <dbReference type="ARBA" id="ARBA00022679"/>
    </source>
</evidence>
<evidence type="ECO:0000256" key="2">
    <source>
        <dbReference type="SAM" id="MobiDB-lite"/>
    </source>
</evidence>
<proteinExistence type="predicted"/>
<dbReference type="GeneID" id="81210376"/>
<accession>A0ABD5TF90</accession>
<feature type="region of interest" description="Disordered" evidence="2">
    <location>
        <begin position="403"/>
        <end position="428"/>
    </location>
</feature>
<dbReference type="InterPro" id="IPR044855">
    <property type="entry name" value="CoA-Trfase_III_dom3_sf"/>
</dbReference>
<dbReference type="RefSeq" id="WP_284061435.1">
    <property type="nucleotide sequence ID" value="NZ_CP126158.1"/>
</dbReference>
<organism evidence="3 4">
    <name type="scientific">Halobaculum halobium</name>
    <dbReference type="NCBI Taxonomy" id="3032281"/>
    <lineage>
        <taxon>Archaea</taxon>
        <taxon>Methanobacteriati</taxon>
        <taxon>Methanobacteriota</taxon>
        <taxon>Stenosarchaea group</taxon>
        <taxon>Halobacteria</taxon>
        <taxon>Halobacteriales</taxon>
        <taxon>Haloferacaceae</taxon>
        <taxon>Halobaculum</taxon>
    </lineage>
</organism>
<evidence type="ECO:0000313" key="4">
    <source>
        <dbReference type="Proteomes" id="UP001596443"/>
    </source>
</evidence>
<dbReference type="EMBL" id="JBHSWX010000012">
    <property type="protein sequence ID" value="MFC6787261.1"/>
    <property type="molecule type" value="Genomic_DNA"/>
</dbReference>
<dbReference type="Proteomes" id="UP001596443">
    <property type="component" value="Unassembled WGS sequence"/>
</dbReference>
<sequence>MSDTDTDSPSTQGKMLEGVKVLDLSTFVTGGFSSAMLANLGAEVIKVEQPGYGDAIRHSGPPFIQGESPYYWTVNYGKQSLELDLKNDRAKEAFYELVEHADVVVQNYRPGTAERLDIDYDTLSEYNDQLIYLAISAFGQTGPWAKRSGYDLLIQGMSGLMSVTGEEGRQPVKVGVPMTDLITGMWAGFGAMASLYRREQTGEGEYIDLGMLEATLPWLTKQAGMVFADEEPRRMGTKDPVLAPYQTFETEDGYINVCILNEKLWHELCAVIDREDLPADDRFAQNADRVEHQDALEAEIEATLTEKTTDEWIEIIAEEGGVPAGPVYEVEEALNNPQVDARGAVSEIEHPELGEIPVIEHPLKFANGESGFDRAPPLLGEHNREVFAELGYSEAELDELEAAGIFGDADAADSDDATGADGDGSDDS</sequence>
<dbReference type="AlphaFoldDB" id="A0ABD5TF90"/>